<dbReference type="AlphaFoldDB" id="A0A843TXD8"/>
<dbReference type="GO" id="GO:0008270">
    <property type="term" value="F:zinc ion binding"/>
    <property type="evidence" value="ECO:0007669"/>
    <property type="project" value="UniProtKB-KW"/>
</dbReference>
<dbReference type="Proteomes" id="UP000652761">
    <property type="component" value="Unassembled WGS sequence"/>
</dbReference>
<feature type="compositionally biased region" description="Polar residues" evidence="2">
    <location>
        <begin position="486"/>
        <end position="506"/>
    </location>
</feature>
<dbReference type="InterPro" id="IPR013087">
    <property type="entry name" value="Znf_C2H2_type"/>
</dbReference>
<keyword evidence="1" id="KW-0862">Zinc</keyword>
<gene>
    <name evidence="4" type="ORF">Taro_006352</name>
</gene>
<evidence type="ECO:0000256" key="2">
    <source>
        <dbReference type="SAM" id="MobiDB-lite"/>
    </source>
</evidence>
<feature type="compositionally biased region" description="Low complexity" evidence="2">
    <location>
        <begin position="433"/>
        <end position="456"/>
    </location>
</feature>
<dbReference type="Pfam" id="PF13912">
    <property type="entry name" value="zf-C2H2_6"/>
    <property type="match status" value="3"/>
</dbReference>
<proteinExistence type="predicted"/>
<feature type="domain" description="C2H2-type" evidence="3">
    <location>
        <begin position="90"/>
        <end position="118"/>
    </location>
</feature>
<dbReference type="InterPro" id="IPR036236">
    <property type="entry name" value="Znf_C2H2_sf"/>
</dbReference>
<reference evidence="4" key="1">
    <citation type="submission" date="2017-07" db="EMBL/GenBank/DDBJ databases">
        <title>Taro Niue Genome Assembly and Annotation.</title>
        <authorList>
            <person name="Atibalentja N."/>
            <person name="Keating K."/>
            <person name="Fields C.J."/>
        </authorList>
    </citation>
    <scope>NUCLEOTIDE SEQUENCE</scope>
    <source>
        <strain evidence="4">Niue_2</strain>
        <tissue evidence="4">Leaf</tissue>
    </source>
</reference>
<evidence type="ECO:0000256" key="1">
    <source>
        <dbReference type="PROSITE-ProRule" id="PRU00042"/>
    </source>
</evidence>
<dbReference type="SUPFAM" id="SSF57667">
    <property type="entry name" value="beta-beta-alpha zinc fingers"/>
    <property type="match status" value="1"/>
</dbReference>
<feature type="region of interest" description="Disordered" evidence="2">
    <location>
        <begin position="115"/>
        <end position="162"/>
    </location>
</feature>
<protein>
    <recommendedName>
        <fullName evidence="3">C2H2-type domain-containing protein</fullName>
    </recommendedName>
</protein>
<name>A0A843TXD8_COLES</name>
<feature type="region of interest" description="Disordered" evidence="2">
    <location>
        <begin position="481"/>
        <end position="506"/>
    </location>
</feature>
<organism evidence="4 5">
    <name type="scientific">Colocasia esculenta</name>
    <name type="common">Wild taro</name>
    <name type="synonym">Arum esculentum</name>
    <dbReference type="NCBI Taxonomy" id="4460"/>
    <lineage>
        <taxon>Eukaryota</taxon>
        <taxon>Viridiplantae</taxon>
        <taxon>Streptophyta</taxon>
        <taxon>Embryophyta</taxon>
        <taxon>Tracheophyta</taxon>
        <taxon>Spermatophyta</taxon>
        <taxon>Magnoliopsida</taxon>
        <taxon>Liliopsida</taxon>
        <taxon>Araceae</taxon>
        <taxon>Aroideae</taxon>
        <taxon>Colocasieae</taxon>
        <taxon>Colocasia</taxon>
    </lineage>
</organism>
<keyword evidence="1" id="KW-0479">Metal-binding</keyword>
<feature type="region of interest" description="Disordered" evidence="2">
    <location>
        <begin position="432"/>
        <end position="458"/>
    </location>
</feature>
<comment type="caution">
    <text evidence="4">The sequence shown here is derived from an EMBL/GenBank/DDBJ whole genome shotgun (WGS) entry which is preliminary data.</text>
</comment>
<feature type="domain" description="C2H2-type" evidence="3">
    <location>
        <begin position="14"/>
        <end position="36"/>
    </location>
</feature>
<dbReference type="OrthoDB" id="6077919at2759"/>
<evidence type="ECO:0000313" key="5">
    <source>
        <dbReference type="Proteomes" id="UP000652761"/>
    </source>
</evidence>
<evidence type="ECO:0000259" key="3">
    <source>
        <dbReference type="PROSITE" id="PS50157"/>
    </source>
</evidence>
<keyword evidence="5" id="KW-1185">Reference proteome</keyword>
<dbReference type="PROSITE" id="PS50157">
    <property type="entry name" value="ZINC_FINGER_C2H2_2"/>
    <property type="match status" value="4"/>
</dbReference>
<feature type="domain" description="C2H2-type" evidence="3">
    <location>
        <begin position="326"/>
        <end position="348"/>
    </location>
</feature>
<dbReference type="SMART" id="SM00355">
    <property type="entry name" value="ZnF_C2H2"/>
    <property type="match status" value="4"/>
</dbReference>
<dbReference type="PANTHER" id="PTHR47068:SF1">
    <property type="entry name" value="OS02G0659100 PROTEIN"/>
    <property type="match status" value="1"/>
</dbReference>
<sequence length="506" mass="54297">MAMMVDQQQQSHKHHCRICKKGFGCGRALGGHMRAHGINDDAVGEQGDGADDDPPSACGSEWDDKLSPSAGGTRRMYSLRTNPHRLRTCRACENCGKEFSSWKAFLEHGRCASAGEVDPGDESMVSSPRSDGGGGAEDDVDSGERRGCMGWSKGKRSRRTSKVPAGAASSSYCLSSQEEDLANCLVMLSAGRVEPMTAVETEESCASASKEEDRRVERTAALHAVEKPKASAAAAPLRGMFECKACKKVFSSHQALGGHRASHKKVKGCFAARLDDLDESPAEEEVITRDHAAASAGMAYEAGPLAIVPFDQAGGGTPLKKKSKLHECSICHRVFTSGQALGGHKRCHWITSNAGAPDPASMAKLHQMQAQAQHQQQLLQLRPMLDKSEPLDLNLPAPADDVAGSRPELEVPLSLDVPAALFLQHAWTDNTKQHNSTKNNTNSNTIYNNNHSNKNTCNLDDVDDDEADSKIKLAKLSDLKDLNMGGDSSSWLQVGIGSSTKTGREP</sequence>
<dbReference type="PROSITE" id="PS00028">
    <property type="entry name" value="ZINC_FINGER_C2H2_1"/>
    <property type="match status" value="3"/>
</dbReference>
<feature type="domain" description="C2H2-type" evidence="3">
    <location>
        <begin position="241"/>
        <end position="268"/>
    </location>
</feature>
<dbReference type="EMBL" id="NMUH01000186">
    <property type="protein sequence ID" value="MQL73994.1"/>
    <property type="molecule type" value="Genomic_DNA"/>
</dbReference>
<dbReference type="PANTHER" id="PTHR47068">
    <property type="entry name" value="OS02G0659100 PROTEIN"/>
    <property type="match status" value="1"/>
</dbReference>
<keyword evidence="1" id="KW-0863">Zinc-finger</keyword>
<feature type="region of interest" description="Disordered" evidence="2">
    <location>
        <begin position="37"/>
        <end position="76"/>
    </location>
</feature>
<evidence type="ECO:0000313" key="4">
    <source>
        <dbReference type="EMBL" id="MQL73994.1"/>
    </source>
</evidence>
<dbReference type="Gene3D" id="3.30.160.60">
    <property type="entry name" value="Classic Zinc Finger"/>
    <property type="match status" value="2"/>
</dbReference>
<accession>A0A843TXD8</accession>